<evidence type="ECO:0000259" key="7">
    <source>
        <dbReference type="PROSITE" id="PS50110"/>
    </source>
</evidence>
<keyword evidence="1 5" id="KW-0597">Phosphoprotein</keyword>
<dbReference type="InterPro" id="IPR001789">
    <property type="entry name" value="Sig_transdc_resp-reg_receiver"/>
</dbReference>
<dbReference type="SUPFAM" id="SSF52172">
    <property type="entry name" value="CheY-like"/>
    <property type="match status" value="1"/>
</dbReference>
<name>A0ABT3GW34_9RHOB</name>
<evidence type="ECO:0000256" key="2">
    <source>
        <dbReference type="ARBA" id="ARBA00023015"/>
    </source>
</evidence>
<evidence type="ECO:0000259" key="6">
    <source>
        <dbReference type="PROSITE" id="PS50043"/>
    </source>
</evidence>
<dbReference type="Proteomes" id="UP001208938">
    <property type="component" value="Unassembled WGS sequence"/>
</dbReference>
<dbReference type="SMART" id="SM00448">
    <property type="entry name" value="REC"/>
    <property type="match status" value="1"/>
</dbReference>
<dbReference type="PRINTS" id="PR00038">
    <property type="entry name" value="HTHLUXR"/>
</dbReference>
<dbReference type="PROSITE" id="PS50043">
    <property type="entry name" value="HTH_LUXR_2"/>
    <property type="match status" value="1"/>
</dbReference>
<organism evidence="8 9">
    <name type="scientific">Pararhodobacter zhoushanensis</name>
    <dbReference type="NCBI Taxonomy" id="2479545"/>
    <lineage>
        <taxon>Bacteria</taxon>
        <taxon>Pseudomonadati</taxon>
        <taxon>Pseudomonadota</taxon>
        <taxon>Alphaproteobacteria</taxon>
        <taxon>Rhodobacterales</taxon>
        <taxon>Paracoccaceae</taxon>
        <taxon>Pararhodobacter</taxon>
    </lineage>
</organism>
<dbReference type="InterPro" id="IPR011006">
    <property type="entry name" value="CheY-like_superfamily"/>
</dbReference>
<protein>
    <submittedName>
        <fullName evidence="8">Response regulator transcription factor</fullName>
    </submittedName>
</protein>
<feature type="modified residue" description="4-aspartylphosphate" evidence="5">
    <location>
        <position position="74"/>
    </location>
</feature>
<dbReference type="SUPFAM" id="SSF46894">
    <property type="entry name" value="C-terminal effector domain of the bipartite response regulators"/>
    <property type="match status" value="1"/>
</dbReference>
<dbReference type="InterPro" id="IPR039420">
    <property type="entry name" value="WalR-like"/>
</dbReference>
<evidence type="ECO:0000313" key="9">
    <source>
        <dbReference type="Proteomes" id="UP001208938"/>
    </source>
</evidence>
<gene>
    <name evidence="8" type="ORF">OKW52_05555</name>
</gene>
<evidence type="ECO:0000313" key="8">
    <source>
        <dbReference type="EMBL" id="MCW1931741.1"/>
    </source>
</evidence>
<feature type="domain" description="HTH luxR-type" evidence="6">
    <location>
        <begin position="168"/>
        <end position="233"/>
    </location>
</feature>
<dbReference type="SMART" id="SM00421">
    <property type="entry name" value="HTH_LUXR"/>
    <property type="match status" value="1"/>
</dbReference>
<keyword evidence="3" id="KW-0238">DNA-binding</keyword>
<evidence type="ECO:0000256" key="3">
    <source>
        <dbReference type="ARBA" id="ARBA00023125"/>
    </source>
</evidence>
<reference evidence="8 9" key="1">
    <citation type="submission" date="2022-10" db="EMBL/GenBank/DDBJ databases">
        <title>Pararhodobacter sp. nov., isolated from marine algae.</title>
        <authorList>
            <person name="Choi B.J."/>
            <person name="Kim J.M."/>
            <person name="Lee J.K."/>
            <person name="Choi D.G."/>
            <person name="Jeon C.O."/>
        </authorList>
    </citation>
    <scope>NUCLEOTIDE SEQUENCE [LARGE SCALE GENOMIC DNA]</scope>
    <source>
        <strain evidence="8 9">ZQ420</strain>
    </source>
</reference>
<dbReference type="Gene3D" id="3.40.50.2300">
    <property type="match status" value="1"/>
</dbReference>
<feature type="domain" description="Response regulatory" evidence="7">
    <location>
        <begin position="23"/>
        <end position="139"/>
    </location>
</feature>
<dbReference type="InterPro" id="IPR000792">
    <property type="entry name" value="Tscrpt_reg_LuxR_C"/>
</dbReference>
<dbReference type="RefSeq" id="WP_264504832.1">
    <property type="nucleotide sequence ID" value="NZ_JAPDFL010000001.1"/>
</dbReference>
<dbReference type="CDD" id="cd17535">
    <property type="entry name" value="REC_NarL-like"/>
    <property type="match status" value="1"/>
</dbReference>
<keyword evidence="9" id="KW-1185">Reference proteome</keyword>
<dbReference type="Pfam" id="PF00072">
    <property type="entry name" value="Response_reg"/>
    <property type="match status" value="1"/>
</dbReference>
<dbReference type="PANTHER" id="PTHR43214">
    <property type="entry name" value="TWO-COMPONENT RESPONSE REGULATOR"/>
    <property type="match status" value="1"/>
</dbReference>
<dbReference type="InterPro" id="IPR058245">
    <property type="entry name" value="NreC/VraR/RcsB-like_REC"/>
</dbReference>
<evidence type="ECO:0000256" key="1">
    <source>
        <dbReference type="ARBA" id="ARBA00022553"/>
    </source>
</evidence>
<dbReference type="InterPro" id="IPR016032">
    <property type="entry name" value="Sig_transdc_resp-reg_C-effctor"/>
</dbReference>
<dbReference type="CDD" id="cd06170">
    <property type="entry name" value="LuxR_C_like"/>
    <property type="match status" value="1"/>
</dbReference>
<keyword evidence="2" id="KW-0805">Transcription regulation</keyword>
<evidence type="ECO:0000256" key="5">
    <source>
        <dbReference type="PROSITE-ProRule" id="PRU00169"/>
    </source>
</evidence>
<dbReference type="PROSITE" id="PS50110">
    <property type="entry name" value="RESPONSE_REGULATORY"/>
    <property type="match status" value="1"/>
</dbReference>
<keyword evidence="4" id="KW-0804">Transcription</keyword>
<dbReference type="PANTHER" id="PTHR43214:SF41">
    <property type="entry name" value="NITRATE_NITRITE RESPONSE REGULATOR PROTEIN NARP"/>
    <property type="match status" value="1"/>
</dbReference>
<proteinExistence type="predicted"/>
<comment type="caution">
    <text evidence="8">The sequence shown here is derived from an EMBL/GenBank/DDBJ whole genome shotgun (WGS) entry which is preliminary data.</text>
</comment>
<dbReference type="Pfam" id="PF00196">
    <property type="entry name" value="GerE"/>
    <property type="match status" value="1"/>
</dbReference>
<evidence type="ECO:0000256" key="4">
    <source>
        <dbReference type="ARBA" id="ARBA00023163"/>
    </source>
</evidence>
<dbReference type="EMBL" id="JAPDFL010000001">
    <property type="protein sequence ID" value="MCW1931741.1"/>
    <property type="molecule type" value="Genomic_DNA"/>
</dbReference>
<sequence length="235" mass="25665">MSDVDCPEKGPDPAHRAVKPTVDVLIVEDRLEIAKRLERAVLGDQGFRICSIAHTRAQGLRDLARHRPRAVLVDLGLPDGSGVDVIRAAEAADWDCDSLVVTVFGDEGRVFEAIRAGAKGYILKNDRLEEISQKLHTVLEGGSPISPQIARFLLKFVPQQNPEAAPDEPAPVISLTTREHDILKLIAMGFKRQEVADKLQITLGTVGSHVNNVYRKLEVSSNTEAVAVANRLGLF</sequence>
<accession>A0ABT3GW34</accession>